<organism evidence="2 3">
    <name type="scientific">Pseudoalteromonas peptidolytica F12-50-A1</name>
    <dbReference type="NCBI Taxonomy" id="1315280"/>
    <lineage>
        <taxon>Bacteria</taxon>
        <taxon>Pseudomonadati</taxon>
        <taxon>Pseudomonadota</taxon>
        <taxon>Gammaproteobacteria</taxon>
        <taxon>Alteromonadales</taxon>
        <taxon>Pseudoalteromonadaceae</taxon>
        <taxon>Pseudoalteromonas</taxon>
    </lineage>
</organism>
<comment type="caution">
    <text evidence="2">The sequence shown here is derived from an EMBL/GenBank/DDBJ whole genome shotgun (WGS) entry which is preliminary data.</text>
</comment>
<feature type="domain" description="Excalibur calcium-binding" evidence="1">
    <location>
        <begin position="209"/>
        <end position="245"/>
    </location>
</feature>
<reference evidence="2 3" key="1">
    <citation type="submission" date="2015-06" db="EMBL/GenBank/DDBJ databases">
        <title>Genome sequence of Pseudoalteromonas peptidolytica.</title>
        <authorList>
            <person name="Xie B.-B."/>
            <person name="Rong J.-C."/>
            <person name="Qin Q.-L."/>
            <person name="Zhang Y.-Z."/>
        </authorList>
    </citation>
    <scope>NUCLEOTIDE SEQUENCE [LARGE SCALE GENOMIC DNA]</scope>
    <source>
        <strain evidence="2 3">F12-50-A1</strain>
    </source>
</reference>
<dbReference type="SMART" id="SM00894">
    <property type="entry name" value="Excalibur"/>
    <property type="match status" value="1"/>
</dbReference>
<name>A0A8I0T384_9GAMM</name>
<protein>
    <recommendedName>
        <fullName evidence="1">Excalibur calcium-binding domain-containing protein</fullName>
    </recommendedName>
</protein>
<evidence type="ECO:0000259" key="1">
    <source>
        <dbReference type="SMART" id="SM00894"/>
    </source>
</evidence>
<proteinExistence type="predicted"/>
<accession>A0A8I0T384</accession>
<evidence type="ECO:0000313" key="2">
    <source>
        <dbReference type="EMBL" id="MBE0344853.1"/>
    </source>
</evidence>
<dbReference type="RefSeq" id="WP_147389532.1">
    <property type="nucleotide sequence ID" value="NZ_AQHF01000018.1"/>
</dbReference>
<dbReference type="InterPro" id="IPR008613">
    <property type="entry name" value="Excalibur_Ca-bd_domain"/>
</dbReference>
<sequence length="246" mass="27373">MIKNSLMSWVLLTVSHFSIAEETWRGLVVEQENRCSPYNKKAQYPYPQSVEDEIVASMGGVVYGPYTGSYFESDTDTDIEHIVAASEGHDSGLCAASNEMRVQFATDLLNLTLAAPIVNRCNIGGKCGYDAGEWMPEKNQCWFASRVLQIKTKYSLSVDRNEAEVLERTLSACSSFEMIFYPHSGLSNSDQEGDEQGSPLEMYDDNKNGRISCSEAKNHKITPVFSQHPAYKFMKDADGDGVVCEN</sequence>
<dbReference type="InterPro" id="IPR011089">
    <property type="entry name" value="GmrSD_C"/>
</dbReference>
<dbReference type="Proteomes" id="UP000660708">
    <property type="component" value="Unassembled WGS sequence"/>
</dbReference>
<dbReference type="AlphaFoldDB" id="A0A8I0T384"/>
<dbReference type="Pfam" id="PF07510">
    <property type="entry name" value="GmrSD_C"/>
    <property type="match status" value="1"/>
</dbReference>
<dbReference type="EMBL" id="AQHF01000018">
    <property type="protein sequence ID" value="MBE0344853.1"/>
    <property type="molecule type" value="Genomic_DNA"/>
</dbReference>
<dbReference type="Pfam" id="PF05901">
    <property type="entry name" value="Excalibur"/>
    <property type="match status" value="1"/>
</dbReference>
<evidence type="ECO:0000313" key="3">
    <source>
        <dbReference type="Proteomes" id="UP000660708"/>
    </source>
</evidence>
<keyword evidence="3" id="KW-1185">Reference proteome</keyword>
<gene>
    <name evidence="2" type="ORF">PPEP_a2530</name>
</gene>